<dbReference type="InterPro" id="IPR011009">
    <property type="entry name" value="Kinase-like_dom_sf"/>
</dbReference>
<gene>
    <name evidence="3" type="ORF">G6O67_003023</name>
</gene>
<dbReference type="PANTHER" id="PTHR21310:SF58">
    <property type="entry name" value="AMINOGLYCOSIDE PHOSPHOTRANSFERASE DOMAIN-CONTAINING PROTEIN"/>
    <property type="match status" value="1"/>
</dbReference>
<dbReference type="AlphaFoldDB" id="A0A8H4V865"/>
<evidence type="ECO:0000313" key="3">
    <source>
        <dbReference type="EMBL" id="KAF4511205.1"/>
    </source>
</evidence>
<keyword evidence="4" id="KW-1185">Reference proteome</keyword>
<comment type="caution">
    <text evidence="3">The sequence shown here is derived from an EMBL/GenBank/DDBJ whole genome shotgun (WGS) entry which is preliminary data.</text>
</comment>
<accession>A0A8H4V865</accession>
<feature type="region of interest" description="Disordered" evidence="1">
    <location>
        <begin position="63"/>
        <end position="83"/>
    </location>
</feature>
<dbReference type="EMBL" id="JAAVMX010000003">
    <property type="protein sequence ID" value="KAF4511205.1"/>
    <property type="molecule type" value="Genomic_DNA"/>
</dbReference>
<dbReference type="Proteomes" id="UP000557566">
    <property type="component" value="Unassembled WGS sequence"/>
</dbReference>
<feature type="compositionally biased region" description="Low complexity" evidence="1">
    <location>
        <begin position="25"/>
        <end position="40"/>
    </location>
</feature>
<dbReference type="InterPro" id="IPR051678">
    <property type="entry name" value="AGP_Transferase"/>
</dbReference>
<organism evidence="3 4">
    <name type="scientific">Ophiocordyceps sinensis</name>
    <dbReference type="NCBI Taxonomy" id="72228"/>
    <lineage>
        <taxon>Eukaryota</taxon>
        <taxon>Fungi</taxon>
        <taxon>Dikarya</taxon>
        <taxon>Ascomycota</taxon>
        <taxon>Pezizomycotina</taxon>
        <taxon>Sordariomycetes</taxon>
        <taxon>Hypocreomycetidae</taxon>
        <taxon>Hypocreales</taxon>
        <taxon>Ophiocordycipitaceae</taxon>
        <taxon>Ophiocordyceps</taxon>
    </lineage>
</organism>
<dbReference type="Pfam" id="PF01636">
    <property type="entry name" value="APH"/>
    <property type="match status" value="1"/>
</dbReference>
<feature type="domain" description="Aminoglycoside phosphotransferase" evidence="2">
    <location>
        <begin position="195"/>
        <end position="380"/>
    </location>
</feature>
<proteinExistence type="predicted"/>
<dbReference type="CDD" id="cd05120">
    <property type="entry name" value="APH_ChoK_like"/>
    <property type="match status" value="1"/>
</dbReference>
<feature type="region of interest" description="Disordered" evidence="1">
    <location>
        <begin position="1"/>
        <end position="48"/>
    </location>
</feature>
<reference evidence="3 4" key="1">
    <citation type="journal article" date="2020" name="Genome Biol. Evol.">
        <title>A new high-quality draft genome assembly of the Chinese cordyceps Ophiocordyceps sinensis.</title>
        <authorList>
            <person name="Shu R."/>
            <person name="Zhang J."/>
            <person name="Meng Q."/>
            <person name="Zhang H."/>
            <person name="Zhou G."/>
            <person name="Li M."/>
            <person name="Wu P."/>
            <person name="Zhao Y."/>
            <person name="Chen C."/>
            <person name="Qin Q."/>
        </authorList>
    </citation>
    <scope>NUCLEOTIDE SEQUENCE [LARGE SCALE GENOMIC DNA]</scope>
    <source>
        <strain evidence="3 4">IOZ07</strain>
    </source>
</reference>
<dbReference type="Gene3D" id="3.90.1200.10">
    <property type="match status" value="1"/>
</dbReference>
<evidence type="ECO:0000313" key="4">
    <source>
        <dbReference type="Proteomes" id="UP000557566"/>
    </source>
</evidence>
<dbReference type="InterPro" id="IPR002575">
    <property type="entry name" value="Aminoglycoside_PTrfase"/>
</dbReference>
<protein>
    <recommendedName>
        <fullName evidence="2">Aminoglycoside phosphotransferase domain-containing protein</fullName>
    </recommendedName>
</protein>
<evidence type="ECO:0000259" key="2">
    <source>
        <dbReference type="Pfam" id="PF01636"/>
    </source>
</evidence>
<dbReference type="OrthoDB" id="4914496at2759"/>
<dbReference type="PANTHER" id="PTHR21310">
    <property type="entry name" value="AMINOGLYCOSIDE PHOSPHOTRANSFERASE-RELATED-RELATED"/>
    <property type="match status" value="1"/>
</dbReference>
<feature type="compositionally biased region" description="Low complexity" evidence="1">
    <location>
        <begin position="1"/>
        <end position="16"/>
    </location>
</feature>
<name>A0A8H4V865_9HYPO</name>
<sequence length="413" mass="45283">MLAPPAAAAPVASSSSRRGSDVRQGPAAASSAVPSSSGAGPRERRTCRVDLCRCGQPSELCSNWLGMRRRPGEPPSLASSDSSTARRKVLIVIKCQTSNGLTTSRTGSPPHFPNGFVECPPDAVPGDAPPQKPKAGGGLERLNEMMRKDATKALYGDSPPPPRQPAPYPEGDVLYHCLSRYVVRHGDTVTKYTTHNHGMGANDVPNEALALRFVKAHTSIPVPDVISSDWDRITMEYIDGQTLKEAWPALTPDQRSGILAQLAGYLAQLRALSGVHLGRLDGQGVILPSMLMRSGGPFSTIAELHNWLVRPPMHLQAESMYWHQITTQLGADCPIVFTHADIAARNIMVRDGRIVAIIDWEFAGWYPEYWEYVFALRGLDNVDWETLGYHLPTLFAKRYDLEYILLKFVMSCS</sequence>
<dbReference type="SUPFAM" id="SSF56112">
    <property type="entry name" value="Protein kinase-like (PK-like)"/>
    <property type="match status" value="1"/>
</dbReference>
<evidence type="ECO:0000256" key="1">
    <source>
        <dbReference type="SAM" id="MobiDB-lite"/>
    </source>
</evidence>